<protein>
    <submittedName>
        <fullName evidence="1">Uncharacterized protein</fullName>
    </submittedName>
</protein>
<gene>
    <name evidence="1" type="ORF">JR316_009903</name>
</gene>
<accession>A0A8H7XQY0</accession>
<comment type="caution">
    <text evidence="1">The sequence shown here is derived from an EMBL/GenBank/DDBJ whole genome shotgun (WGS) entry which is preliminary data.</text>
</comment>
<dbReference type="EMBL" id="JAFIQS010000010">
    <property type="protein sequence ID" value="KAG5165207.1"/>
    <property type="molecule type" value="Genomic_DNA"/>
</dbReference>
<reference evidence="1" key="1">
    <citation type="submission" date="2021-02" db="EMBL/GenBank/DDBJ databases">
        <title>Psilocybe cubensis genome.</title>
        <authorList>
            <person name="Mckernan K.J."/>
            <person name="Crawford S."/>
            <person name="Trippe A."/>
            <person name="Kane L.T."/>
            <person name="Mclaughlin S."/>
        </authorList>
    </citation>
    <scope>NUCLEOTIDE SEQUENCE [LARGE SCALE GENOMIC DNA]</scope>
    <source>
        <strain evidence="1">MGC-MH-2018</strain>
    </source>
</reference>
<dbReference type="AlphaFoldDB" id="A0A8H7XQY0"/>
<sequence>MDQPLTTKLSQELIDEIVDHMSDSKRDLDACSKSHRAFLHRCQKHLFSVLYFSSDRNRILPGFEGNCYQNSPRKDRTTRLLEIFQQSPHIARYVYGLHLDISSSDNDWVAEDSDFNLIMQIITQSGSKISYLKLRGYEFPEKLSNARSLERNFLVPFISETLTTLDVSRILDLPMSLIANSANLKHLHLHYTAPELYHDGVDEDLLKAFPNIQTLEIRPPDAMIGLLLGHDGFPETRSATVYAVMTFCGVDSPAVADITSLKSFRTFNTPYYLTLAQAIIDKAKVSLEEFYLCGESDEEFCQLVNSINLCELSRLQRLYMDIVLPIDVDAIRDLSSVLLTVPDNNSLQHISLQVFNGQYNRRSVPESINSPSWSLLDSQVAIIAQERPFTFHLHICHQPAEFSDSESDSDGFERCTVTRTPSSRNDEPESIIRLRACRSEREHEALLHKMCKSVYRTLLLENMPKIMQSPNITVVSTYSIRTPYHYWAPRERHVKNIL</sequence>
<proteinExistence type="predicted"/>
<dbReference type="SUPFAM" id="SSF52047">
    <property type="entry name" value="RNI-like"/>
    <property type="match status" value="1"/>
</dbReference>
<organism evidence="1">
    <name type="scientific">Psilocybe cubensis</name>
    <name type="common">Psychedelic mushroom</name>
    <name type="synonym">Stropharia cubensis</name>
    <dbReference type="NCBI Taxonomy" id="181762"/>
    <lineage>
        <taxon>Eukaryota</taxon>
        <taxon>Fungi</taxon>
        <taxon>Dikarya</taxon>
        <taxon>Basidiomycota</taxon>
        <taxon>Agaricomycotina</taxon>
        <taxon>Agaricomycetes</taxon>
        <taxon>Agaricomycetidae</taxon>
        <taxon>Agaricales</taxon>
        <taxon>Agaricineae</taxon>
        <taxon>Strophariaceae</taxon>
        <taxon>Psilocybe</taxon>
    </lineage>
</organism>
<name>A0A8H7XQY0_PSICU</name>
<evidence type="ECO:0000313" key="1">
    <source>
        <dbReference type="EMBL" id="KAG5165207.1"/>
    </source>
</evidence>